<dbReference type="GO" id="GO:0044874">
    <property type="term" value="P:lipoprotein localization to outer membrane"/>
    <property type="evidence" value="ECO:0007669"/>
    <property type="project" value="TreeGrafter"/>
</dbReference>
<feature type="domain" description="MacB-like periplasmic core" evidence="9">
    <location>
        <begin position="31"/>
        <end position="226"/>
    </location>
</feature>
<gene>
    <name evidence="10" type="ORF">JBKA6_0232</name>
</gene>
<feature type="transmembrane region" description="Helical" evidence="7">
    <location>
        <begin position="333"/>
        <end position="355"/>
    </location>
</feature>
<protein>
    <submittedName>
        <fullName evidence="10">ABC transporter, permease protein</fullName>
    </submittedName>
</protein>
<comment type="subcellular location">
    <subcellularLocation>
        <location evidence="1">Cell membrane</location>
        <topology evidence="1">Multi-pass membrane protein</topology>
    </subcellularLocation>
</comment>
<keyword evidence="4 7" id="KW-0812">Transmembrane</keyword>
<comment type="similarity">
    <text evidence="2">Belongs to the ABC-4 integral membrane protein family. LolC/E subfamily.</text>
</comment>
<evidence type="ECO:0000259" key="9">
    <source>
        <dbReference type="Pfam" id="PF12704"/>
    </source>
</evidence>
<dbReference type="Pfam" id="PF02687">
    <property type="entry name" value="FtsX"/>
    <property type="match status" value="1"/>
</dbReference>
<evidence type="ECO:0000256" key="7">
    <source>
        <dbReference type="SAM" id="Phobius"/>
    </source>
</evidence>
<evidence type="ECO:0000256" key="6">
    <source>
        <dbReference type="ARBA" id="ARBA00023136"/>
    </source>
</evidence>
<proteinExistence type="inferred from homology"/>
<feature type="domain" description="ABC3 transporter permease C-terminal" evidence="8">
    <location>
        <begin position="281"/>
        <end position="406"/>
    </location>
</feature>
<dbReference type="PANTHER" id="PTHR30489:SF0">
    <property type="entry name" value="LIPOPROTEIN-RELEASING SYSTEM TRANSMEMBRANE PROTEIN LOLE"/>
    <property type="match status" value="1"/>
</dbReference>
<keyword evidence="5 7" id="KW-1133">Transmembrane helix</keyword>
<reference evidence="10 11" key="1">
    <citation type="submission" date="2014-03" db="EMBL/GenBank/DDBJ databases">
        <title>complete genome sequence of Flavobacteriaceae bacterium JBKA-6.</title>
        <authorList>
            <person name="Takano T."/>
            <person name="Nakamura Y."/>
            <person name="Takuma S."/>
            <person name="Yasuike M."/>
            <person name="Matsuyama T."/>
            <person name="Sakai T."/>
            <person name="Fujiwara A."/>
            <person name="Kimoto K."/>
            <person name="Fukuda Y."/>
            <person name="Kondo H."/>
            <person name="Hirono I."/>
            <person name="Nakayasu C."/>
        </authorList>
    </citation>
    <scope>NUCLEOTIDE SEQUENCE [LARGE SCALE GENOMIC DNA]</scope>
    <source>
        <strain evidence="10 11">JBKA-6</strain>
    </source>
</reference>
<feature type="transmembrane region" description="Helical" evidence="7">
    <location>
        <begin position="27"/>
        <end position="53"/>
    </location>
</feature>
<evidence type="ECO:0000256" key="2">
    <source>
        <dbReference type="ARBA" id="ARBA00005236"/>
    </source>
</evidence>
<dbReference type="InterPro" id="IPR003838">
    <property type="entry name" value="ABC3_permease_C"/>
</dbReference>
<dbReference type="KEGG" id="ise:JBKA6_0232"/>
<evidence type="ECO:0000256" key="4">
    <source>
        <dbReference type="ARBA" id="ARBA00022692"/>
    </source>
</evidence>
<evidence type="ECO:0000256" key="3">
    <source>
        <dbReference type="ARBA" id="ARBA00022475"/>
    </source>
</evidence>
<evidence type="ECO:0000256" key="5">
    <source>
        <dbReference type="ARBA" id="ARBA00022989"/>
    </source>
</evidence>
<evidence type="ECO:0000256" key="1">
    <source>
        <dbReference type="ARBA" id="ARBA00004651"/>
    </source>
</evidence>
<evidence type="ECO:0000313" key="11">
    <source>
        <dbReference type="Proteomes" id="UP000243197"/>
    </source>
</evidence>
<keyword evidence="6 7" id="KW-0472">Membrane</keyword>
<dbReference type="RefSeq" id="WP_096685016.1">
    <property type="nucleotide sequence ID" value="NZ_AP014564.1"/>
</dbReference>
<dbReference type="Proteomes" id="UP000243197">
    <property type="component" value="Chromosome"/>
</dbReference>
<dbReference type="PANTHER" id="PTHR30489">
    <property type="entry name" value="LIPOPROTEIN-RELEASING SYSTEM TRANSMEMBRANE PROTEIN LOLE"/>
    <property type="match status" value="1"/>
</dbReference>
<feature type="transmembrane region" description="Helical" evidence="7">
    <location>
        <begin position="375"/>
        <end position="401"/>
    </location>
</feature>
<dbReference type="OrthoDB" id="1522670at2"/>
<keyword evidence="3" id="KW-1003">Cell membrane</keyword>
<dbReference type="GO" id="GO:0098797">
    <property type="term" value="C:plasma membrane protein complex"/>
    <property type="evidence" value="ECO:0007669"/>
    <property type="project" value="TreeGrafter"/>
</dbReference>
<dbReference type="Pfam" id="PF12704">
    <property type="entry name" value="MacB_PCD"/>
    <property type="match status" value="1"/>
</dbReference>
<keyword evidence="11" id="KW-1185">Reference proteome</keyword>
<evidence type="ECO:0000259" key="8">
    <source>
        <dbReference type="Pfam" id="PF02687"/>
    </source>
</evidence>
<dbReference type="AlphaFoldDB" id="A0A1J1DZY8"/>
<dbReference type="EMBL" id="AP014564">
    <property type="protein sequence ID" value="BAV94245.1"/>
    <property type="molecule type" value="Genomic_DNA"/>
</dbReference>
<dbReference type="InterPro" id="IPR051447">
    <property type="entry name" value="Lipoprotein-release_system"/>
</dbReference>
<organism evidence="10 11">
    <name type="scientific">Ichthyobacterium seriolicida</name>
    <dbReference type="NCBI Taxonomy" id="242600"/>
    <lineage>
        <taxon>Bacteria</taxon>
        <taxon>Pseudomonadati</taxon>
        <taxon>Bacteroidota</taxon>
        <taxon>Flavobacteriia</taxon>
        <taxon>Flavobacteriales</taxon>
        <taxon>Ichthyobacteriaceae</taxon>
        <taxon>Ichthyobacterium</taxon>
    </lineage>
</organism>
<dbReference type="InterPro" id="IPR025857">
    <property type="entry name" value="MacB_PCD"/>
</dbReference>
<accession>A0A1J1DZY8</accession>
<evidence type="ECO:0000313" key="10">
    <source>
        <dbReference type="EMBL" id="BAV94245.1"/>
    </source>
</evidence>
<feature type="transmembrane region" description="Helical" evidence="7">
    <location>
        <begin position="279"/>
        <end position="303"/>
    </location>
</feature>
<sequence>MFNFEQFVAKRLTHDDTEKCDFTLTPFIVKIAIISIALSVTIMIISISVGVGIQDKIREKVSELFGHIQITAYENIDTYTTSSISKDQVFYPDIKKLNVEGVTSIQAYCYKAGIIKNDKTFEGVILKGVDSIYNFSFLEKYLQEGHIPRYTEEYNDSVLISSYIAKNLELKLGDKFNMFFLRKNKTPIVRIFKVSGIFKTDFSDYDKTFVFADIKHVQRLNKWKQNEISGFEVFIDDFDKLDEIGLKVYKGIGADLNSTTIAEKQRFIIDWIKLFDINIAVILIIMILVSGVNMVTVLIILILERIKFIAVMKTIGCNNSTLRRIFFFKSTYIILRGLIFGNIIGIGLLLAQSYFEVIDLNPDIYYVDTIPISFNLYHVFLVNISTMFFCLLLMFFPTYMISKVNPMKILRFD</sequence>
<name>A0A1J1DZY8_9FLAO</name>